<evidence type="ECO:0000256" key="2">
    <source>
        <dbReference type="ARBA" id="ARBA00004429"/>
    </source>
</evidence>
<dbReference type="PRINTS" id="PR00344">
    <property type="entry name" value="BCTRLSENSOR"/>
</dbReference>
<keyword evidence="10" id="KW-0067">ATP-binding</keyword>
<dbReference type="SMART" id="SM00304">
    <property type="entry name" value="HAMP"/>
    <property type="match status" value="1"/>
</dbReference>
<accession>A0A370V938</accession>
<dbReference type="Gene3D" id="6.10.340.10">
    <property type="match status" value="1"/>
</dbReference>
<dbReference type="NCBIfam" id="NF008312">
    <property type="entry name" value="PRK11100.1"/>
    <property type="match status" value="1"/>
</dbReference>
<evidence type="ECO:0000313" key="21">
    <source>
        <dbReference type="Proteomes" id="UP001235723"/>
    </source>
</evidence>
<dbReference type="EMBL" id="JAHCRT010000007">
    <property type="protein sequence ID" value="MDQ9294083.1"/>
    <property type="molecule type" value="Genomic_DNA"/>
</dbReference>
<dbReference type="EMBL" id="QONO01000068">
    <property type="protein sequence ID" value="RDR27908.1"/>
    <property type="molecule type" value="Genomic_DNA"/>
</dbReference>
<evidence type="ECO:0000256" key="6">
    <source>
        <dbReference type="ARBA" id="ARBA00022679"/>
    </source>
</evidence>
<dbReference type="SUPFAM" id="SSF55874">
    <property type="entry name" value="ATPase domain of HSP90 chaperone/DNA topoisomerase II/histidine kinase"/>
    <property type="match status" value="1"/>
</dbReference>
<comment type="subcellular location">
    <subcellularLocation>
        <location evidence="2">Cell inner membrane</location>
        <topology evidence="2">Multi-pass membrane protein</topology>
    </subcellularLocation>
</comment>
<dbReference type="GO" id="GO:0005886">
    <property type="term" value="C:plasma membrane"/>
    <property type="evidence" value="ECO:0007669"/>
    <property type="project" value="UniProtKB-SubCell"/>
</dbReference>
<dbReference type="CDD" id="cd00082">
    <property type="entry name" value="HisKA"/>
    <property type="match status" value="1"/>
</dbReference>
<dbReference type="InterPro" id="IPR050428">
    <property type="entry name" value="TCS_sensor_his_kinase"/>
</dbReference>
<dbReference type="Gene3D" id="3.30.450.20">
    <property type="entry name" value="PAS domain"/>
    <property type="match status" value="1"/>
</dbReference>
<evidence type="ECO:0000256" key="5">
    <source>
        <dbReference type="ARBA" id="ARBA00022553"/>
    </source>
</evidence>
<dbReference type="FunFam" id="3.30.450.20:FF:000070">
    <property type="entry name" value="Two-component system sensor histidine kinase CreC"/>
    <property type="match status" value="1"/>
</dbReference>
<dbReference type="GO" id="GO:0000155">
    <property type="term" value="F:phosphorelay sensor kinase activity"/>
    <property type="evidence" value="ECO:0007669"/>
    <property type="project" value="InterPro"/>
</dbReference>
<dbReference type="PROSITE" id="PS50885">
    <property type="entry name" value="HAMP"/>
    <property type="match status" value="1"/>
</dbReference>
<dbReference type="SUPFAM" id="SSF47384">
    <property type="entry name" value="Homodimeric domain of signal transducing histidine kinase"/>
    <property type="match status" value="1"/>
</dbReference>
<evidence type="ECO:0000259" key="16">
    <source>
        <dbReference type="PROSITE" id="PS50885"/>
    </source>
</evidence>
<comment type="catalytic activity">
    <reaction evidence="1">
        <text>ATP + protein L-histidine = ADP + protein N-phospho-L-histidine.</text>
        <dbReference type="EC" id="2.7.13.3"/>
    </reaction>
</comment>
<dbReference type="EC" id="2.7.13.3" evidence="3"/>
<dbReference type="Proteomes" id="UP001206878">
    <property type="component" value="Unassembled WGS sequence"/>
</dbReference>
<keyword evidence="13 14" id="KW-0472">Membrane</keyword>
<dbReference type="PROSITE" id="PS50109">
    <property type="entry name" value="HIS_KIN"/>
    <property type="match status" value="1"/>
</dbReference>
<dbReference type="CDD" id="cd16945">
    <property type="entry name" value="HATPase_CreC-like"/>
    <property type="match status" value="1"/>
</dbReference>
<reference evidence="17" key="3">
    <citation type="submission" date="2022-07" db="EMBL/GenBank/DDBJ databases">
        <title>Diversity of ethanolamine utilization by human commensal Escherichia coli.</title>
        <authorList>
            <person name="Jubelin G."/>
        </authorList>
    </citation>
    <scope>NUCLEOTIDE SEQUENCE</scope>
    <source>
        <strain evidence="17">S1</strain>
    </source>
</reference>
<dbReference type="SMART" id="SM00387">
    <property type="entry name" value="HATPase_c"/>
    <property type="match status" value="1"/>
</dbReference>
<evidence type="ECO:0000256" key="12">
    <source>
        <dbReference type="ARBA" id="ARBA00023012"/>
    </source>
</evidence>
<dbReference type="SUPFAM" id="SSF103190">
    <property type="entry name" value="Sensory domain-like"/>
    <property type="match status" value="1"/>
</dbReference>
<evidence type="ECO:0000313" key="19">
    <source>
        <dbReference type="EMBL" id="RDR27908.1"/>
    </source>
</evidence>
<reference evidence="19 20" key="1">
    <citation type="submission" date="2018-06" db="EMBL/GenBank/DDBJ databases">
        <title>Recombination Drives Gene Content and Phenotype Evolution in Wild Type E. coli Strains.</title>
        <authorList>
            <person name="Field C.M."/>
            <person name="Silander O.K."/>
            <person name="Van Nimwegen E."/>
        </authorList>
    </citation>
    <scope>NUCLEOTIDE SEQUENCE [LARGE SCALE GENOMIC DNA]</scope>
    <source>
        <strain evidence="19 20">SC344</strain>
    </source>
</reference>
<dbReference type="EMBL" id="JANPXH010000015">
    <property type="protein sequence ID" value="MCR6676918.1"/>
    <property type="molecule type" value="Genomic_DNA"/>
</dbReference>
<evidence type="ECO:0000256" key="14">
    <source>
        <dbReference type="SAM" id="Phobius"/>
    </source>
</evidence>
<evidence type="ECO:0000256" key="3">
    <source>
        <dbReference type="ARBA" id="ARBA00012438"/>
    </source>
</evidence>
<dbReference type="InterPro" id="IPR003661">
    <property type="entry name" value="HisK_dim/P_dom"/>
</dbReference>
<dbReference type="Pfam" id="PF02518">
    <property type="entry name" value="HATPase_c"/>
    <property type="match status" value="1"/>
</dbReference>
<proteinExistence type="predicted"/>
<dbReference type="InterPro" id="IPR036097">
    <property type="entry name" value="HisK_dim/P_sf"/>
</dbReference>
<keyword evidence="12" id="KW-0902">Two-component regulatory system</keyword>
<keyword evidence="6 19" id="KW-0808">Transferase</keyword>
<name>A0A370V938_9ESCH</name>
<dbReference type="AlphaFoldDB" id="A0A370V938"/>
<dbReference type="PANTHER" id="PTHR45436:SF10">
    <property type="entry name" value="HISTIDINE KINASE"/>
    <property type="match status" value="1"/>
</dbReference>
<keyword evidence="5" id="KW-0597">Phosphoprotein</keyword>
<comment type="caution">
    <text evidence="19">The sequence shown here is derived from an EMBL/GenBank/DDBJ whole genome shotgun (WGS) entry which is preliminary data.</text>
</comment>
<evidence type="ECO:0000256" key="8">
    <source>
        <dbReference type="ARBA" id="ARBA00022741"/>
    </source>
</evidence>
<protein>
    <recommendedName>
        <fullName evidence="3">histidine kinase</fullName>
        <ecNumber evidence="3">2.7.13.3</ecNumber>
    </recommendedName>
</protein>
<dbReference type="InterPro" id="IPR036890">
    <property type="entry name" value="HATPase_C_sf"/>
</dbReference>
<dbReference type="GO" id="GO:0005524">
    <property type="term" value="F:ATP binding"/>
    <property type="evidence" value="ECO:0007669"/>
    <property type="project" value="UniProtKB-KW"/>
</dbReference>
<keyword evidence="8" id="KW-0547">Nucleotide-binding</keyword>
<dbReference type="InterPro" id="IPR003660">
    <property type="entry name" value="HAMP_dom"/>
</dbReference>
<evidence type="ECO:0000256" key="1">
    <source>
        <dbReference type="ARBA" id="ARBA00000085"/>
    </source>
</evidence>
<feature type="transmembrane region" description="Helical" evidence="14">
    <location>
        <begin position="184"/>
        <end position="206"/>
    </location>
</feature>
<dbReference type="SMART" id="SM00388">
    <property type="entry name" value="HisKA"/>
    <property type="match status" value="1"/>
</dbReference>
<dbReference type="Pfam" id="PF00512">
    <property type="entry name" value="HisKA"/>
    <property type="match status" value="1"/>
</dbReference>
<dbReference type="Gene3D" id="1.10.287.130">
    <property type="match status" value="1"/>
</dbReference>
<keyword evidence="4" id="KW-1003">Cell membrane</keyword>
<dbReference type="Gene3D" id="3.30.565.10">
    <property type="entry name" value="Histidine kinase-like ATPase, C-terminal domain"/>
    <property type="match status" value="1"/>
</dbReference>
<gene>
    <name evidence="19" type="primary">creC</name>
    <name evidence="19" type="ORF">C4A13_00394</name>
    <name evidence="18" type="ORF">KJE03_11380</name>
    <name evidence="17" type="ORF">NVV43_15065</name>
</gene>
<organism evidence="19 20">
    <name type="scientific">Escherichia marmotae</name>
    <dbReference type="NCBI Taxonomy" id="1499973"/>
    <lineage>
        <taxon>Bacteria</taxon>
        <taxon>Pseudomonadati</taxon>
        <taxon>Pseudomonadota</taxon>
        <taxon>Gammaproteobacteria</taxon>
        <taxon>Enterobacterales</taxon>
        <taxon>Enterobacteriaceae</taxon>
        <taxon>Escherichia</taxon>
    </lineage>
</organism>
<sequence length="474" mass="52028">MRIGMRLLLGYFLLVAVAAWFVLAIFVKEVKPGVRRATEGTLIDTATLLAELARPDLLSGDPAHGQLAQAFDQLQNRPFRANIGGIHKVRNEYHVYMTDAQGKVLFDSANKAVGQDYSRWNDVWLTLRGQYGARSTLQNPADPESSVMYVAAPIMDGSRLIGVLSVGKPNAAMAPVIKRSERRILWASGILLGIALVIGAGMVWWINRSIARLTRYADSVTDNKPVPLPDLGSSELRKLAQALESMRVKLEGKNYIEQYVYALTHELKSPLAAIRGAAEILREGPPPEVVARFTDNILTQNARMQALVETLLRQARLENRQEVVLSAVDVAALFLRVSEARTVQLAEKNITLNVMPIEVNVVAEPALLEQALGNLLDNAIDFTPEHGCITLSAGVDQEQVTLNVQDTGSGIPDYALSRIFERFYSLPRENGQKSSGLGLAFVSEVARLLNGEVTLRNVPQGGVLASLRLHLHFT</sequence>
<evidence type="ECO:0000256" key="11">
    <source>
        <dbReference type="ARBA" id="ARBA00022989"/>
    </source>
</evidence>
<keyword evidence="21" id="KW-1185">Reference proteome</keyword>
<evidence type="ECO:0000313" key="20">
    <source>
        <dbReference type="Proteomes" id="UP000254454"/>
    </source>
</evidence>
<feature type="domain" description="Histidine kinase" evidence="15">
    <location>
        <begin position="262"/>
        <end position="473"/>
    </location>
</feature>
<keyword evidence="9 17" id="KW-0418">Kinase</keyword>
<evidence type="ECO:0000256" key="7">
    <source>
        <dbReference type="ARBA" id="ARBA00022692"/>
    </source>
</evidence>
<reference evidence="18 21" key="2">
    <citation type="submission" date="2021-05" db="EMBL/GenBank/DDBJ databases">
        <title>Genome sequence of E. marmotae isolates.</title>
        <authorList>
            <person name="Binsker U."/>
            <person name="Hammerl J.A."/>
        </authorList>
    </citation>
    <scope>NUCLEOTIDE SEQUENCE [LARGE SCALE GENOMIC DNA]</scope>
    <source>
        <strain evidence="18 21">21-MO00586</strain>
    </source>
</reference>
<evidence type="ECO:0000256" key="13">
    <source>
        <dbReference type="ARBA" id="ARBA00023136"/>
    </source>
</evidence>
<evidence type="ECO:0000313" key="17">
    <source>
        <dbReference type="EMBL" id="MCR6676918.1"/>
    </source>
</evidence>
<dbReference type="InterPro" id="IPR029151">
    <property type="entry name" value="Sensor-like_sf"/>
</dbReference>
<dbReference type="InterPro" id="IPR005467">
    <property type="entry name" value="His_kinase_dom"/>
</dbReference>
<dbReference type="InterPro" id="IPR003594">
    <property type="entry name" value="HATPase_dom"/>
</dbReference>
<evidence type="ECO:0000259" key="15">
    <source>
        <dbReference type="PROSITE" id="PS50109"/>
    </source>
</evidence>
<evidence type="ECO:0000256" key="9">
    <source>
        <dbReference type="ARBA" id="ARBA00022777"/>
    </source>
</evidence>
<dbReference type="FunFam" id="1.10.287.130:FF:000051">
    <property type="entry name" value="Two-component system sensor histidine kinase CreC"/>
    <property type="match status" value="1"/>
</dbReference>
<dbReference type="FunFam" id="3.30.565.10:FF:000067">
    <property type="entry name" value="Two-component system sensor histidine kinase CreC"/>
    <property type="match status" value="1"/>
</dbReference>
<feature type="domain" description="HAMP" evidence="16">
    <location>
        <begin position="204"/>
        <end position="255"/>
    </location>
</feature>
<dbReference type="GeneID" id="86944934"/>
<dbReference type="Pfam" id="PF00672">
    <property type="entry name" value="HAMP"/>
    <property type="match status" value="1"/>
</dbReference>
<evidence type="ECO:0000256" key="10">
    <source>
        <dbReference type="ARBA" id="ARBA00022840"/>
    </source>
</evidence>
<evidence type="ECO:0000256" key="4">
    <source>
        <dbReference type="ARBA" id="ARBA00022475"/>
    </source>
</evidence>
<dbReference type="PANTHER" id="PTHR45436">
    <property type="entry name" value="SENSOR HISTIDINE KINASE YKOH"/>
    <property type="match status" value="1"/>
</dbReference>
<dbReference type="Proteomes" id="UP000254454">
    <property type="component" value="Unassembled WGS sequence"/>
</dbReference>
<dbReference type="RefSeq" id="WP_016262845.1">
    <property type="nucleotide sequence ID" value="NZ_ADKG01000001.1"/>
</dbReference>
<evidence type="ECO:0000313" key="18">
    <source>
        <dbReference type="EMBL" id="MDQ9294083.1"/>
    </source>
</evidence>
<dbReference type="InterPro" id="IPR004358">
    <property type="entry name" value="Sig_transdc_His_kin-like_C"/>
</dbReference>
<keyword evidence="11 14" id="KW-1133">Transmembrane helix</keyword>
<dbReference type="Proteomes" id="UP001235723">
    <property type="component" value="Unassembled WGS sequence"/>
</dbReference>
<keyword evidence="7 14" id="KW-0812">Transmembrane</keyword>